<dbReference type="RefSeq" id="WP_290319091.1">
    <property type="nucleotide sequence ID" value="NZ_JAUFPN010000184.1"/>
</dbReference>
<evidence type="ECO:0000313" key="3">
    <source>
        <dbReference type="Proteomes" id="UP001529369"/>
    </source>
</evidence>
<dbReference type="Proteomes" id="UP001529369">
    <property type="component" value="Unassembled WGS sequence"/>
</dbReference>
<evidence type="ECO:0000313" key="2">
    <source>
        <dbReference type="EMBL" id="MDN3567087.1"/>
    </source>
</evidence>
<keyword evidence="1" id="KW-0732">Signal</keyword>
<dbReference type="EMBL" id="JAUFPN010000184">
    <property type="protein sequence ID" value="MDN3567087.1"/>
    <property type="molecule type" value="Genomic_DNA"/>
</dbReference>
<keyword evidence="3" id="KW-1185">Reference proteome</keyword>
<accession>A0ABT8ABE1</accession>
<feature type="chain" id="PRO_5045290102" evidence="1">
    <location>
        <begin position="23"/>
        <end position="42"/>
    </location>
</feature>
<proteinExistence type="predicted"/>
<name>A0ABT8ABE1_9PROT</name>
<gene>
    <name evidence="2" type="ORF">QWZ14_22130</name>
</gene>
<comment type="caution">
    <text evidence="2">The sequence shown here is derived from an EMBL/GenBank/DDBJ whole genome shotgun (WGS) entry which is preliminary data.</text>
</comment>
<reference evidence="3" key="1">
    <citation type="journal article" date="2019" name="Int. J. Syst. Evol. Microbiol.">
        <title>The Global Catalogue of Microorganisms (GCM) 10K type strain sequencing project: providing services to taxonomists for standard genome sequencing and annotation.</title>
        <authorList>
            <consortium name="The Broad Institute Genomics Platform"/>
            <consortium name="The Broad Institute Genome Sequencing Center for Infectious Disease"/>
            <person name="Wu L."/>
            <person name="Ma J."/>
        </authorList>
    </citation>
    <scope>NUCLEOTIDE SEQUENCE [LARGE SCALE GENOMIC DNA]</scope>
    <source>
        <strain evidence="3">CECT 7131</strain>
    </source>
</reference>
<evidence type="ECO:0000256" key="1">
    <source>
        <dbReference type="SAM" id="SignalP"/>
    </source>
</evidence>
<sequence>MTRTAAILALLLLAACAGGGTASGPYVGGSVGATIRDDGRLR</sequence>
<organism evidence="2 3">
    <name type="scientific">Paeniroseomonas aquatica</name>
    <dbReference type="NCBI Taxonomy" id="373043"/>
    <lineage>
        <taxon>Bacteria</taxon>
        <taxon>Pseudomonadati</taxon>
        <taxon>Pseudomonadota</taxon>
        <taxon>Alphaproteobacteria</taxon>
        <taxon>Acetobacterales</taxon>
        <taxon>Acetobacteraceae</taxon>
        <taxon>Paeniroseomonas</taxon>
    </lineage>
</organism>
<feature type="signal peptide" evidence="1">
    <location>
        <begin position="1"/>
        <end position="22"/>
    </location>
</feature>
<dbReference type="PROSITE" id="PS51257">
    <property type="entry name" value="PROKAR_LIPOPROTEIN"/>
    <property type="match status" value="1"/>
</dbReference>
<protein>
    <submittedName>
        <fullName evidence="2">Uncharacterized protein</fullName>
    </submittedName>
</protein>